<feature type="compositionally biased region" description="Low complexity" evidence="1">
    <location>
        <begin position="9"/>
        <end position="20"/>
    </location>
</feature>
<dbReference type="HOGENOM" id="CLU_2086139_0_0_1"/>
<feature type="region of interest" description="Disordered" evidence="1">
    <location>
        <begin position="65"/>
        <end position="96"/>
    </location>
</feature>
<dbReference type="RefSeq" id="XP_016272797.1">
    <property type="nucleotide sequence ID" value="XM_016415007.1"/>
</dbReference>
<feature type="compositionally biased region" description="Polar residues" evidence="1">
    <location>
        <begin position="86"/>
        <end position="95"/>
    </location>
</feature>
<accession>M7XNB2</accession>
<dbReference type="Proteomes" id="UP000016926">
    <property type="component" value="Unassembled WGS sequence"/>
</dbReference>
<feature type="region of interest" description="Disordered" evidence="1">
    <location>
        <begin position="1"/>
        <end position="31"/>
    </location>
</feature>
<organism evidence="2 3">
    <name type="scientific">Rhodotorula toruloides (strain NP11)</name>
    <name type="common">Yeast</name>
    <name type="synonym">Rhodosporidium toruloides</name>
    <dbReference type="NCBI Taxonomy" id="1130832"/>
    <lineage>
        <taxon>Eukaryota</taxon>
        <taxon>Fungi</taxon>
        <taxon>Dikarya</taxon>
        <taxon>Basidiomycota</taxon>
        <taxon>Pucciniomycotina</taxon>
        <taxon>Microbotryomycetes</taxon>
        <taxon>Sporidiobolales</taxon>
        <taxon>Sporidiobolaceae</taxon>
        <taxon>Rhodotorula</taxon>
    </lineage>
</organism>
<proteinExistence type="predicted"/>
<dbReference type="GeneID" id="27365338"/>
<dbReference type="EMBL" id="KB722654">
    <property type="protein sequence ID" value="EMS21678.1"/>
    <property type="molecule type" value="Genomic_DNA"/>
</dbReference>
<gene>
    <name evidence="2" type="ORF">RHTO_01325</name>
</gene>
<sequence length="117" mass="12869">MDRRKRQYSSHTRSLASSASHPRRRPRSSPYLAEDIENGIVVSLLPSLPQGGRTTVRDAVHDVSIRSSPSPQHLPVTATNRHRTSHSSPSCNATRSFGLGAVSHRIDGVRQIAGRIR</sequence>
<evidence type="ECO:0000256" key="1">
    <source>
        <dbReference type="SAM" id="MobiDB-lite"/>
    </source>
</evidence>
<name>M7XNB2_RHOT1</name>
<evidence type="ECO:0000313" key="2">
    <source>
        <dbReference type="EMBL" id="EMS21678.1"/>
    </source>
</evidence>
<reference evidence="2 3" key="1">
    <citation type="journal article" date="2012" name="Nat. Commun.">
        <title>A multi-omic map of the lipid-producing yeast Rhodosporidium toruloides.</title>
        <authorList>
            <person name="Zhu Z."/>
            <person name="Zhang S."/>
            <person name="Liu H."/>
            <person name="Shen H."/>
            <person name="Lin X."/>
            <person name="Yang F."/>
            <person name="Zhou Y.J."/>
            <person name="Jin G."/>
            <person name="Ye M."/>
            <person name="Zou H."/>
            <person name="Zou H."/>
            <person name="Zhao Z.K."/>
        </authorList>
    </citation>
    <scope>NUCLEOTIDE SEQUENCE [LARGE SCALE GENOMIC DNA]</scope>
    <source>
        <strain evidence="2 3">NP11</strain>
    </source>
</reference>
<dbReference type="AlphaFoldDB" id="M7XNB2"/>
<keyword evidence="3" id="KW-1185">Reference proteome</keyword>
<evidence type="ECO:0000313" key="3">
    <source>
        <dbReference type="Proteomes" id="UP000016926"/>
    </source>
</evidence>
<protein>
    <submittedName>
        <fullName evidence="2">Uncharacterized protein</fullName>
    </submittedName>
</protein>